<dbReference type="InterPro" id="IPR018511">
    <property type="entry name" value="Hemolysin-typ_Ca-bd_CS"/>
</dbReference>
<evidence type="ECO:0000313" key="1">
    <source>
        <dbReference type="EMBL" id="SIS78732.1"/>
    </source>
</evidence>
<dbReference type="AlphaFoldDB" id="A0A1N7LY63"/>
<sequence>MATVVHTIVLDGVTPIELDQTYTWQDGRLDFLGIAFPDDGTDHRLDFTMQGDWLIRHLRLGDFGVSSRFTESGDGLERRIDWLWLGDGGAQVVLGETRVRHITAFDTESNAITLGIRRTTSVELFEGNDTVIGGSGRVTTIDMGGGNNRFTAGTGSVEALIMGDGNDRITMGEGAAIGWVRLYDGRDSLTMTGDARIESLRSDGGVKTFDLSGTAMIEQAMMAGGEMRLTLSDAARISMLKTDAGDLRLTTGAGHVDALVAHETTVDLRIGTGGIGQISLIGTTGATQKITSKGWVGALVATGPDGVDLVLKGGADSIRTGLGGDVVRTNAEYVGTIRTMDGDDLVRLGTGGAGLVDLGDGHDTLATAGLEPLASVRIWGGNGSDTLDLSRARVALDVSLSASGYQQIVPEGKDSRGWFWLDGFEHLTGSGKADRLVGNQEGNVLRGGGGKDSLFGMDGDDTLIGGKGNDVLTGGWGADVFRFARGHGDDVITDFEIGMDVLQFGNASRLRDISFAAQGDDVLLRVGDGTVLVQNVALDDLRDADNFLF</sequence>
<dbReference type="Pfam" id="PF00353">
    <property type="entry name" value="HemolysinCabind"/>
    <property type="match status" value="3"/>
</dbReference>
<gene>
    <name evidence="1" type="ORF">SAMN05421774_102252</name>
</gene>
<accession>A0A1N7LY63</accession>
<dbReference type="InterPro" id="IPR001343">
    <property type="entry name" value="Hemolysn_Ca-bd"/>
</dbReference>
<dbReference type="Gene3D" id="2.160.20.160">
    <property type="match status" value="1"/>
</dbReference>
<protein>
    <submittedName>
        <fullName evidence="1">Ca2+-binding protein, RTX toxin-related</fullName>
    </submittedName>
</protein>
<dbReference type="Proteomes" id="UP000186141">
    <property type="component" value="Unassembled WGS sequence"/>
</dbReference>
<dbReference type="GO" id="GO:0005509">
    <property type="term" value="F:calcium ion binding"/>
    <property type="evidence" value="ECO:0007669"/>
    <property type="project" value="InterPro"/>
</dbReference>
<dbReference type="PROSITE" id="PS00330">
    <property type="entry name" value="HEMOLYSIN_CALCIUM"/>
    <property type="match status" value="2"/>
</dbReference>
<dbReference type="RefSeq" id="WP_076529459.1">
    <property type="nucleotide sequence ID" value="NZ_BMEH01000002.1"/>
</dbReference>
<name>A0A1N7LY63_9RHOB</name>
<dbReference type="InterPro" id="IPR011049">
    <property type="entry name" value="Serralysin-like_metalloprot_C"/>
</dbReference>
<dbReference type="Gene3D" id="2.150.10.10">
    <property type="entry name" value="Serralysin-like metalloprotease, C-terminal"/>
    <property type="match status" value="1"/>
</dbReference>
<organism evidence="1 2">
    <name type="scientific">Gemmobacter megaterium</name>
    <dbReference type="NCBI Taxonomy" id="1086013"/>
    <lineage>
        <taxon>Bacteria</taxon>
        <taxon>Pseudomonadati</taxon>
        <taxon>Pseudomonadota</taxon>
        <taxon>Alphaproteobacteria</taxon>
        <taxon>Rhodobacterales</taxon>
        <taxon>Paracoccaceae</taxon>
        <taxon>Gemmobacter</taxon>
    </lineage>
</organism>
<dbReference type="EMBL" id="FTOT01000002">
    <property type="protein sequence ID" value="SIS78732.1"/>
    <property type="molecule type" value="Genomic_DNA"/>
</dbReference>
<dbReference type="STRING" id="1086013.SAMN05421774_102252"/>
<keyword evidence="2" id="KW-1185">Reference proteome</keyword>
<dbReference type="OrthoDB" id="7667352at2"/>
<dbReference type="SUPFAM" id="SSF51120">
    <property type="entry name" value="beta-Roll"/>
    <property type="match status" value="1"/>
</dbReference>
<reference evidence="1 2" key="1">
    <citation type="submission" date="2017-01" db="EMBL/GenBank/DDBJ databases">
        <authorList>
            <person name="Mah S.A."/>
            <person name="Swanson W.J."/>
            <person name="Moy G.W."/>
            <person name="Vacquier V.D."/>
        </authorList>
    </citation>
    <scope>NUCLEOTIDE SEQUENCE [LARGE SCALE GENOMIC DNA]</scope>
    <source>
        <strain evidence="1 2">DSM 26375</strain>
    </source>
</reference>
<proteinExistence type="predicted"/>
<evidence type="ECO:0000313" key="2">
    <source>
        <dbReference type="Proteomes" id="UP000186141"/>
    </source>
</evidence>
<dbReference type="PRINTS" id="PR00313">
    <property type="entry name" value="CABNDNGRPT"/>
</dbReference>